<keyword evidence="1" id="KW-0472">Membrane</keyword>
<dbReference type="RefSeq" id="WP_043768635.1">
    <property type="nucleotide sequence ID" value="NZ_JAME01000009.1"/>
</dbReference>
<evidence type="ECO:0000313" key="3">
    <source>
        <dbReference type="EMBL" id="ETX29420.1"/>
    </source>
</evidence>
<feature type="transmembrane region" description="Helical" evidence="1">
    <location>
        <begin position="470"/>
        <end position="490"/>
    </location>
</feature>
<protein>
    <recommendedName>
        <fullName evidence="2">DUF112 domain-containing protein</fullName>
    </recommendedName>
</protein>
<evidence type="ECO:0000259" key="2">
    <source>
        <dbReference type="Pfam" id="PF01970"/>
    </source>
</evidence>
<feature type="transmembrane region" description="Helical" evidence="1">
    <location>
        <begin position="414"/>
        <end position="443"/>
    </location>
</feature>
<evidence type="ECO:0000256" key="1">
    <source>
        <dbReference type="SAM" id="Phobius"/>
    </source>
</evidence>
<dbReference type="InterPro" id="IPR002823">
    <property type="entry name" value="DUF112_TM"/>
</dbReference>
<feature type="transmembrane region" description="Helical" evidence="1">
    <location>
        <begin position="170"/>
        <end position="188"/>
    </location>
</feature>
<reference evidence="3 4" key="1">
    <citation type="submission" date="2014-01" db="EMBL/GenBank/DDBJ databases">
        <title>Roseivivax isoporae LMG 25204 Genome Sequencing.</title>
        <authorList>
            <person name="Lai Q."/>
            <person name="Li G."/>
            <person name="Shao Z."/>
        </authorList>
    </citation>
    <scope>NUCLEOTIDE SEQUENCE [LARGE SCALE GENOMIC DNA]</scope>
    <source>
        <strain evidence="3 4">LMG 25204</strain>
    </source>
</reference>
<accession>X7F9E5</accession>
<feature type="transmembrane region" description="Helical" evidence="1">
    <location>
        <begin position="200"/>
        <end position="220"/>
    </location>
</feature>
<feature type="transmembrane region" description="Helical" evidence="1">
    <location>
        <begin position="260"/>
        <end position="282"/>
    </location>
</feature>
<comment type="caution">
    <text evidence="3">The sequence shown here is derived from an EMBL/GenBank/DDBJ whole genome shotgun (WGS) entry which is preliminary data.</text>
</comment>
<dbReference type="AlphaFoldDB" id="X7F9E5"/>
<gene>
    <name evidence="3" type="ORF">RISW2_23075</name>
</gene>
<proteinExistence type="predicted"/>
<evidence type="ECO:0000313" key="4">
    <source>
        <dbReference type="Proteomes" id="UP000023430"/>
    </source>
</evidence>
<dbReference type="PATRIC" id="fig|1449351.3.peg.1500"/>
<feature type="domain" description="DUF112" evidence="2">
    <location>
        <begin position="20"/>
        <end position="439"/>
    </location>
</feature>
<feature type="transmembrane region" description="Helical" evidence="1">
    <location>
        <begin position="147"/>
        <end position="164"/>
    </location>
</feature>
<feature type="transmembrane region" description="Helical" evidence="1">
    <location>
        <begin position="109"/>
        <end position="135"/>
    </location>
</feature>
<dbReference type="EMBL" id="JAME01000009">
    <property type="protein sequence ID" value="ETX29420.1"/>
    <property type="molecule type" value="Genomic_DNA"/>
</dbReference>
<feature type="transmembrane region" description="Helical" evidence="1">
    <location>
        <begin position="356"/>
        <end position="385"/>
    </location>
</feature>
<dbReference type="Proteomes" id="UP000023430">
    <property type="component" value="Unassembled WGS sequence"/>
</dbReference>
<feature type="transmembrane region" description="Helical" evidence="1">
    <location>
        <begin position="51"/>
        <end position="71"/>
    </location>
</feature>
<name>X7F9E5_9RHOB</name>
<keyword evidence="4" id="KW-1185">Reference proteome</keyword>
<keyword evidence="1" id="KW-0812">Transmembrane</keyword>
<sequence>MGTWDGLLTGLAFALQPGVLVYCLLGVLLGTFVGVLPGIGAMAAISLLLPITYYISAEAALIMLAGVYYGAQYGGAVASILMRLPGTPQSAVTALDGYPMARDGRAGPALFAAMVSSFAGSIIGIVVLVMLAGWLSRAAVAFGAADYAAMMVLGLVAASTIGSARPAKGFAMIVLGMLLGCIGTDVNSGAMRYTFGQTELLDGVNLVALAMGLFGVAEVIGNVRDPERQAVTGRISFRQMAPTRDDLSRMLFPTLRGSGMGSFFGALPGTGSTLSSFLSYAMERRIARRPERFGQGAIEGVAGPEAANNSAAITAFVPTLTLGIPGDPIMALMLGALVIHGVQPGPMMLDARPEMFWGLVASFGIGNLLLLVLNLPLIGIWVSLLRLPFRWLYPAILIFICLGVYSVRGLTYDIVAVAAIGLAGHLLALARFSPALLLLGFVLGPLIETNLRRALLISRGDPMVFLERPISAAFVAAIAGLLILSAAQAVRRRRKEAPGA</sequence>
<dbReference type="Pfam" id="PF01970">
    <property type="entry name" value="TctA"/>
    <property type="match status" value="1"/>
</dbReference>
<dbReference type="PANTHER" id="PTHR35342">
    <property type="entry name" value="TRICARBOXYLIC TRANSPORT PROTEIN"/>
    <property type="match status" value="1"/>
</dbReference>
<feature type="transmembrane region" description="Helical" evidence="1">
    <location>
        <begin position="391"/>
        <end position="407"/>
    </location>
</feature>
<dbReference type="PANTHER" id="PTHR35342:SF5">
    <property type="entry name" value="TRICARBOXYLIC TRANSPORT PROTEIN"/>
    <property type="match status" value="1"/>
</dbReference>
<keyword evidence="1" id="KW-1133">Transmembrane helix</keyword>
<organism evidence="3 4">
    <name type="scientific">Roseivivax isoporae LMG 25204</name>
    <dbReference type="NCBI Taxonomy" id="1449351"/>
    <lineage>
        <taxon>Bacteria</taxon>
        <taxon>Pseudomonadati</taxon>
        <taxon>Pseudomonadota</taxon>
        <taxon>Alphaproteobacteria</taxon>
        <taxon>Rhodobacterales</taxon>
        <taxon>Roseobacteraceae</taxon>
        <taxon>Roseivivax</taxon>
    </lineage>
</organism>
<dbReference type="eggNOG" id="COG3333">
    <property type="taxonomic scope" value="Bacteria"/>
</dbReference>
<dbReference type="OrthoDB" id="9791872at2"/>
<dbReference type="STRING" id="1449351.RISW2_23075"/>